<dbReference type="Proteomes" id="UP000828390">
    <property type="component" value="Unassembled WGS sequence"/>
</dbReference>
<reference evidence="12" key="2">
    <citation type="submission" date="2020-11" db="EMBL/GenBank/DDBJ databases">
        <authorList>
            <person name="McCartney M.A."/>
            <person name="Auch B."/>
            <person name="Kono T."/>
            <person name="Mallez S."/>
            <person name="Becker A."/>
            <person name="Gohl D.M."/>
            <person name="Silverstein K.A.T."/>
            <person name="Koren S."/>
            <person name="Bechman K.B."/>
            <person name="Herman A."/>
            <person name="Abrahante J.E."/>
            <person name="Garbe J."/>
        </authorList>
    </citation>
    <scope>NUCLEOTIDE SEQUENCE</scope>
    <source>
        <strain evidence="12">Duluth1</strain>
        <tissue evidence="12">Whole animal</tissue>
    </source>
</reference>
<dbReference type="SUPFAM" id="SSF50978">
    <property type="entry name" value="WD40 repeat-like"/>
    <property type="match status" value="1"/>
</dbReference>
<comment type="similarity">
    <text evidence="2 7">Belongs to the VPS41 family.</text>
</comment>
<dbReference type="GO" id="GO:0009267">
    <property type="term" value="P:cellular response to starvation"/>
    <property type="evidence" value="ECO:0007669"/>
    <property type="project" value="TreeGrafter"/>
</dbReference>
<dbReference type="PANTHER" id="PTHR12616">
    <property type="entry name" value="VACUOLAR PROTEIN SORTING VPS41"/>
    <property type="match status" value="1"/>
</dbReference>
<dbReference type="InterPro" id="IPR057780">
    <property type="entry name" value="Beta-prop_Vps41"/>
</dbReference>
<evidence type="ECO:0000259" key="11">
    <source>
        <dbReference type="PROSITE" id="PS50089"/>
    </source>
</evidence>
<keyword evidence="4 8" id="KW-0479">Metal-binding</keyword>
<protein>
    <recommendedName>
        <fullName evidence="7">Vacuolar protein sorting-associated protein 41 homolog</fullName>
    </recommendedName>
</protein>
<dbReference type="SMART" id="SM00299">
    <property type="entry name" value="CLH"/>
    <property type="match status" value="1"/>
</dbReference>
<evidence type="ECO:0000256" key="1">
    <source>
        <dbReference type="ARBA" id="ARBA00004603"/>
    </source>
</evidence>
<dbReference type="Gene3D" id="1.25.40.10">
    <property type="entry name" value="Tetratricopeptide repeat domain"/>
    <property type="match status" value="1"/>
</dbReference>
<dbReference type="GO" id="GO:0030897">
    <property type="term" value="C:HOPS complex"/>
    <property type="evidence" value="ECO:0007669"/>
    <property type="project" value="UniProtKB-UniRule"/>
</dbReference>
<keyword evidence="13" id="KW-1185">Reference proteome</keyword>
<dbReference type="GO" id="GO:0031901">
    <property type="term" value="C:early endosome membrane"/>
    <property type="evidence" value="ECO:0007669"/>
    <property type="project" value="UniProtKB-SubCell"/>
</dbReference>
<accession>A0A9D4C4Y4</accession>
<dbReference type="GO" id="GO:0005765">
    <property type="term" value="C:lysosomal membrane"/>
    <property type="evidence" value="ECO:0007669"/>
    <property type="project" value="UniProtKB-SubCell"/>
</dbReference>
<evidence type="ECO:0000313" key="13">
    <source>
        <dbReference type="Proteomes" id="UP000828390"/>
    </source>
</evidence>
<reference evidence="12" key="1">
    <citation type="journal article" date="2019" name="bioRxiv">
        <title>The Genome of the Zebra Mussel, Dreissena polymorpha: A Resource for Invasive Species Research.</title>
        <authorList>
            <person name="McCartney M.A."/>
            <person name="Auch B."/>
            <person name="Kono T."/>
            <person name="Mallez S."/>
            <person name="Zhang Y."/>
            <person name="Obille A."/>
            <person name="Becker A."/>
            <person name="Abrahante J.E."/>
            <person name="Garbe J."/>
            <person name="Badalamenti J.P."/>
            <person name="Herman A."/>
            <person name="Mangelson H."/>
            <person name="Liachko I."/>
            <person name="Sullivan S."/>
            <person name="Sone E.D."/>
            <person name="Koren S."/>
            <person name="Silverstein K.A.T."/>
            <person name="Beckman K.B."/>
            <person name="Gohl D.M."/>
        </authorList>
    </citation>
    <scope>NUCLEOTIDE SEQUENCE</scope>
    <source>
        <strain evidence="12">Duluth1</strain>
        <tissue evidence="12">Whole animal</tissue>
    </source>
</reference>
<evidence type="ECO:0000256" key="8">
    <source>
        <dbReference type="PROSITE-ProRule" id="PRU00175"/>
    </source>
</evidence>
<dbReference type="Pfam" id="PF23411">
    <property type="entry name" value="Beta-prop_Vps41"/>
    <property type="match status" value="1"/>
</dbReference>
<dbReference type="InterPro" id="IPR015943">
    <property type="entry name" value="WD40/YVTN_repeat-like_dom_sf"/>
</dbReference>
<evidence type="ECO:0000256" key="7">
    <source>
        <dbReference type="PIRNR" id="PIRNR028921"/>
    </source>
</evidence>
<keyword evidence="7" id="KW-0333">Golgi apparatus</keyword>
<keyword evidence="5" id="KW-0862">Zinc</keyword>
<dbReference type="PANTHER" id="PTHR12616:SF1">
    <property type="entry name" value="VACUOLAR PROTEIN SORTING-ASSOCIATED PROTEIN 41 HOMOLOG"/>
    <property type="match status" value="1"/>
</dbReference>
<feature type="compositionally biased region" description="Acidic residues" evidence="10">
    <location>
        <begin position="20"/>
        <end position="38"/>
    </location>
</feature>
<dbReference type="InterPro" id="IPR001841">
    <property type="entry name" value="Znf_RING"/>
</dbReference>
<keyword evidence="3 7" id="KW-0813">Transport</keyword>
<dbReference type="InterPro" id="IPR000547">
    <property type="entry name" value="Clathrin_H-chain/VPS_repeat"/>
</dbReference>
<evidence type="ECO:0000256" key="6">
    <source>
        <dbReference type="ARBA" id="ARBA00022927"/>
    </source>
</evidence>
<dbReference type="Pfam" id="PF23556">
    <property type="entry name" value="TPR_Vps41"/>
    <property type="match status" value="1"/>
</dbReference>
<feature type="repeat" description="CHCR" evidence="9">
    <location>
        <begin position="588"/>
        <end position="732"/>
    </location>
</feature>
<dbReference type="GO" id="GO:0030136">
    <property type="term" value="C:clathrin-coated vesicle"/>
    <property type="evidence" value="ECO:0007669"/>
    <property type="project" value="UniProtKB-SubCell"/>
</dbReference>
<comment type="caution">
    <text evidence="12">The sequence shown here is derived from an EMBL/GenBank/DDBJ whole genome shotgun (WGS) entry which is preliminary data.</text>
</comment>
<comment type="function">
    <text evidence="7">Plays a role in vesicle-mediated protein trafficking to lysosomal compartments including the endocytic membrane transport pathways.</text>
</comment>
<feature type="region of interest" description="Disordered" evidence="10">
    <location>
        <begin position="1"/>
        <end position="38"/>
    </location>
</feature>
<dbReference type="PROSITE" id="PS50236">
    <property type="entry name" value="CHCR"/>
    <property type="match status" value="1"/>
</dbReference>
<keyword evidence="6 7" id="KW-0653">Protein transport</keyword>
<evidence type="ECO:0000256" key="2">
    <source>
        <dbReference type="ARBA" id="ARBA00009582"/>
    </source>
</evidence>
<comment type="subcellular location">
    <subcellularLocation>
        <location evidence="7">Endosome membrane</location>
        <topology evidence="7">Peripheral membrane protein</topology>
    </subcellularLocation>
    <subcellularLocation>
        <location evidence="7">Late endosome membrane</location>
        <topology evidence="7">Peripheral membrane protein</topology>
    </subcellularLocation>
    <subcellularLocation>
        <location evidence="7">Early endosome membrane</location>
        <topology evidence="7">Peripheral membrane protein</topology>
    </subcellularLocation>
    <subcellularLocation>
        <location evidence="7">Lysosome membrane</location>
        <topology evidence="7">Peripheral membrane protein</topology>
    </subcellularLocation>
    <subcellularLocation>
        <location evidence="7">Golgi apparatus</location>
        <location evidence="7">trans-Golgi network</location>
    </subcellularLocation>
    <subcellularLocation>
        <location evidence="7">Cytoplasmic vesicle</location>
        <location evidence="7">Clathrin-coated vesicle</location>
    </subcellularLocation>
    <subcellularLocation>
        <location evidence="1">Late endosome</location>
    </subcellularLocation>
</comment>
<dbReference type="InterPro" id="IPR016902">
    <property type="entry name" value="Vps41"/>
</dbReference>
<gene>
    <name evidence="12" type="ORF">DPMN_060078</name>
</gene>
<dbReference type="PIRSF" id="PIRSF028921">
    <property type="entry name" value="VPS41"/>
    <property type="match status" value="1"/>
</dbReference>
<proteinExistence type="inferred from homology"/>
<dbReference type="GO" id="GO:0034058">
    <property type="term" value="P:endosomal vesicle fusion"/>
    <property type="evidence" value="ECO:0007669"/>
    <property type="project" value="UniProtKB-UniRule"/>
</dbReference>
<evidence type="ECO:0000313" key="12">
    <source>
        <dbReference type="EMBL" id="KAH3717295.1"/>
    </source>
</evidence>
<keyword evidence="7" id="KW-0968">Cytoplasmic vesicle</keyword>
<dbReference type="SUPFAM" id="SSF57850">
    <property type="entry name" value="RING/U-box"/>
    <property type="match status" value="1"/>
</dbReference>
<keyword evidence="7" id="KW-0458">Lysosome</keyword>
<evidence type="ECO:0000256" key="5">
    <source>
        <dbReference type="ARBA" id="ARBA00022833"/>
    </source>
</evidence>
<dbReference type="GO" id="GO:0006623">
    <property type="term" value="P:protein targeting to vacuole"/>
    <property type="evidence" value="ECO:0007669"/>
    <property type="project" value="InterPro"/>
</dbReference>
<dbReference type="PROSITE" id="PS50089">
    <property type="entry name" value="ZF_RING_2"/>
    <property type="match status" value="1"/>
</dbReference>
<dbReference type="InterPro" id="IPR011990">
    <property type="entry name" value="TPR-like_helical_dom_sf"/>
</dbReference>
<evidence type="ECO:0000256" key="9">
    <source>
        <dbReference type="PROSITE-ProRule" id="PRU01006"/>
    </source>
</evidence>
<sequence length="868" mass="99851">MATASHGEVQDEIKPVAESSDSEEGSEEGSDDSDEYDIEPQLRYDRISNDLQSILSKDCASCLAVDSKFLALGTHWGSIYILDFLGNKIPGKTYQTHTCTVNQISLDKNGDFVASCSDDGKVKIQGLYSDVDDQSVTFDRPVKSVALDPEYYKASNRKFVTGDDRLILNERSLFSRHKMTVLHQGEGTVRTIKWHGDFIAWSNNVAVQMYDMSTRCRITSISKDHNFRPDLHPCNLHWKDDRTLLVGWANAVKECTVKDRKEQDVRDLPRRYAEIVTMFSTTDSMVCGIASMDDKMVLLTYVKPEIQPGQDESKVPANRPNLRVVKPFMNYFEDISNDALSIRNYTTYRCNDYHLVQQNEREDNQLYIVSPRDIVVARPRDMDDHVAWLIEHEEFEEALKETVDHEKELKKHTFQEVGLKFIEYLLECKRYEDAAKLCVKVCKKNKALWEAQAYEFMKKGELKPLAPFIPREDPILTPAIYEMILNQFLQTDQLTFLQLVKEWPHAIYNVQTIIKAVLDKMDNDRSNKPLLQALAELHSYKKEFDKALAIYVRLKHKDVFLLINKYSLFENVSDKIVQLMEFDEENAVKMLMDNIDKIPIDKVVRQLEKSPKYLYVYLHKLSLVDNQYILPYAGNMVKLYAEFDPPKLLPFLKSSVPYPLDMALEEVGTRQFRREQVFLLGRMGNVKQALQLITDELGDVDHAIEFCKENNDQELWDDLIQHSLDKPNFIRGLLNNIGTHVDPTQLIDKIRTGMEIPGLRDSLVKILQDYNLQISLREGCKKILVADSFGLMGRLIKTQKKAISLETSHVCQMCQERILVTEIRHASDIVVFFCSHAVHEMCLPNGMETCPICTTQRRGPGSGAMFGK</sequence>
<dbReference type="GO" id="GO:0016236">
    <property type="term" value="P:macroautophagy"/>
    <property type="evidence" value="ECO:0007669"/>
    <property type="project" value="TreeGrafter"/>
</dbReference>
<dbReference type="AlphaFoldDB" id="A0A9D4C4Y4"/>
<dbReference type="GO" id="GO:0008270">
    <property type="term" value="F:zinc ion binding"/>
    <property type="evidence" value="ECO:0007669"/>
    <property type="project" value="UniProtKB-KW"/>
</dbReference>
<dbReference type="GO" id="GO:0005794">
    <property type="term" value="C:Golgi apparatus"/>
    <property type="evidence" value="ECO:0007669"/>
    <property type="project" value="UniProtKB-SubCell"/>
</dbReference>
<keyword evidence="7" id="KW-0967">Endosome</keyword>
<dbReference type="GO" id="GO:0031902">
    <property type="term" value="C:late endosome membrane"/>
    <property type="evidence" value="ECO:0007669"/>
    <property type="project" value="UniProtKB-SubCell"/>
</dbReference>
<keyword evidence="4 8" id="KW-0863">Zinc-finger</keyword>
<evidence type="ECO:0000256" key="10">
    <source>
        <dbReference type="SAM" id="MobiDB-lite"/>
    </source>
</evidence>
<dbReference type="InterPro" id="IPR045111">
    <property type="entry name" value="Vps41/Vps8"/>
</dbReference>
<dbReference type="Gene3D" id="2.130.10.10">
    <property type="entry name" value="YVTN repeat-like/Quinoprotein amine dehydrogenase"/>
    <property type="match status" value="1"/>
</dbReference>
<name>A0A9D4C4Y4_DREPO</name>
<dbReference type="EMBL" id="JAIWYP010000013">
    <property type="protein sequence ID" value="KAH3717295.1"/>
    <property type="molecule type" value="Genomic_DNA"/>
</dbReference>
<feature type="domain" description="RING-type" evidence="11">
    <location>
        <begin position="811"/>
        <end position="854"/>
    </location>
</feature>
<evidence type="ECO:0000256" key="3">
    <source>
        <dbReference type="ARBA" id="ARBA00022448"/>
    </source>
</evidence>
<dbReference type="InterPro" id="IPR036322">
    <property type="entry name" value="WD40_repeat_dom_sf"/>
</dbReference>
<organism evidence="12 13">
    <name type="scientific">Dreissena polymorpha</name>
    <name type="common">Zebra mussel</name>
    <name type="synonym">Mytilus polymorpha</name>
    <dbReference type="NCBI Taxonomy" id="45954"/>
    <lineage>
        <taxon>Eukaryota</taxon>
        <taxon>Metazoa</taxon>
        <taxon>Spiralia</taxon>
        <taxon>Lophotrochozoa</taxon>
        <taxon>Mollusca</taxon>
        <taxon>Bivalvia</taxon>
        <taxon>Autobranchia</taxon>
        <taxon>Heteroconchia</taxon>
        <taxon>Euheterodonta</taxon>
        <taxon>Imparidentia</taxon>
        <taxon>Neoheterodontei</taxon>
        <taxon>Myida</taxon>
        <taxon>Dreissenoidea</taxon>
        <taxon>Dreissenidae</taxon>
        <taxon>Dreissena</taxon>
    </lineage>
</organism>
<evidence type="ECO:0000256" key="4">
    <source>
        <dbReference type="ARBA" id="ARBA00022771"/>
    </source>
</evidence>